<proteinExistence type="predicted"/>
<dbReference type="InterPro" id="IPR049453">
    <property type="entry name" value="Memb_transporter_dom"/>
</dbReference>
<feature type="transmembrane region" description="Helical" evidence="6">
    <location>
        <begin position="498"/>
        <end position="515"/>
    </location>
</feature>
<dbReference type="Pfam" id="PF13515">
    <property type="entry name" value="FUSC_2"/>
    <property type="match status" value="1"/>
</dbReference>
<feature type="transmembrane region" description="Helical" evidence="6">
    <location>
        <begin position="404"/>
        <end position="424"/>
    </location>
</feature>
<gene>
    <name evidence="8" type="ORF">VNO78_17549</name>
</gene>
<keyword evidence="2" id="KW-1003">Cell membrane</keyword>
<feature type="transmembrane region" description="Helical" evidence="6">
    <location>
        <begin position="463"/>
        <end position="486"/>
    </location>
</feature>
<dbReference type="EMBL" id="JAYMYS010000004">
    <property type="protein sequence ID" value="KAK7396499.1"/>
    <property type="molecule type" value="Genomic_DNA"/>
</dbReference>
<feature type="transmembrane region" description="Helical" evidence="6">
    <location>
        <begin position="430"/>
        <end position="451"/>
    </location>
</feature>
<evidence type="ECO:0000259" key="7">
    <source>
        <dbReference type="Pfam" id="PF13515"/>
    </source>
</evidence>
<evidence type="ECO:0000256" key="5">
    <source>
        <dbReference type="ARBA" id="ARBA00023136"/>
    </source>
</evidence>
<dbReference type="Proteomes" id="UP001386955">
    <property type="component" value="Unassembled WGS sequence"/>
</dbReference>
<reference evidence="8 9" key="1">
    <citation type="submission" date="2024-01" db="EMBL/GenBank/DDBJ databases">
        <title>The genomes of 5 underutilized Papilionoideae crops provide insights into root nodulation and disease resistanc.</title>
        <authorList>
            <person name="Jiang F."/>
        </authorList>
    </citation>
    <scope>NUCLEOTIDE SEQUENCE [LARGE SCALE GENOMIC DNA]</scope>
    <source>
        <strain evidence="8">DUOXIRENSHENG_FW03</strain>
        <tissue evidence="8">Leaves</tissue>
    </source>
</reference>
<keyword evidence="3 6" id="KW-0812">Transmembrane</keyword>
<accession>A0AAN9SJ59</accession>
<evidence type="ECO:0000313" key="8">
    <source>
        <dbReference type="EMBL" id="KAK7396499.1"/>
    </source>
</evidence>
<evidence type="ECO:0000256" key="3">
    <source>
        <dbReference type="ARBA" id="ARBA00022692"/>
    </source>
</evidence>
<evidence type="ECO:0000256" key="2">
    <source>
        <dbReference type="ARBA" id="ARBA00022475"/>
    </source>
</evidence>
<keyword evidence="9" id="KW-1185">Reference proteome</keyword>
<comment type="subcellular location">
    <subcellularLocation>
        <location evidence="1">Cell membrane</location>
        <topology evidence="1">Multi-pass membrane protein</topology>
    </subcellularLocation>
</comment>
<evidence type="ECO:0000256" key="4">
    <source>
        <dbReference type="ARBA" id="ARBA00022989"/>
    </source>
</evidence>
<dbReference type="PANTHER" id="PTHR30509:SF34">
    <property type="entry name" value="F3L24.34 PROTEIN"/>
    <property type="match status" value="1"/>
</dbReference>
<evidence type="ECO:0000313" key="9">
    <source>
        <dbReference type="Proteomes" id="UP001386955"/>
    </source>
</evidence>
<evidence type="ECO:0000256" key="6">
    <source>
        <dbReference type="SAM" id="Phobius"/>
    </source>
</evidence>
<keyword evidence="5 6" id="KW-0472">Membrane</keyword>
<organism evidence="8 9">
    <name type="scientific">Psophocarpus tetragonolobus</name>
    <name type="common">Winged bean</name>
    <name type="synonym">Dolichos tetragonolobus</name>
    <dbReference type="NCBI Taxonomy" id="3891"/>
    <lineage>
        <taxon>Eukaryota</taxon>
        <taxon>Viridiplantae</taxon>
        <taxon>Streptophyta</taxon>
        <taxon>Embryophyta</taxon>
        <taxon>Tracheophyta</taxon>
        <taxon>Spermatophyta</taxon>
        <taxon>Magnoliopsida</taxon>
        <taxon>eudicotyledons</taxon>
        <taxon>Gunneridae</taxon>
        <taxon>Pentapetalae</taxon>
        <taxon>rosids</taxon>
        <taxon>fabids</taxon>
        <taxon>Fabales</taxon>
        <taxon>Fabaceae</taxon>
        <taxon>Papilionoideae</taxon>
        <taxon>50 kb inversion clade</taxon>
        <taxon>NPAAA clade</taxon>
        <taxon>indigoferoid/millettioid clade</taxon>
        <taxon>Phaseoleae</taxon>
        <taxon>Psophocarpus</taxon>
    </lineage>
</organism>
<feature type="transmembrane region" description="Helical" evidence="6">
    <location>
        <begin position="12"/>
        <end position="32"/>
    </location>
</feature>
<evidence type="ECO:0000256" key="1">
    <source>
        <dbReference type="ARBA" id="ARBA00004651"/>
    </source>
</evidence>
<keyword evidence="4 6" id="KW-1133">Transmembrane helix</keyword>
<sequence>MSETSWVWRSRLGCALRTTLACSMAGCTYLYGPAPLQRYLTFPSFIYSTTVLIVSDATLGDTLRGCWHVLCASIQVMMLSLFSLKLIGPENFTNLVAALAMAASAFVVALPESTNVVIKQLAFGQLVNVYVRTVIEGAEEGLLMHPIRIVCSTALGALASLIAMLLPYPCLAYSQSRKLYPLYAKNTCERLNYNIEAISALDNSAAIGFFTQARSLCTTGTKLLQSIRSKLDQATNFLFDLDFFIKQDGMHWERLQTRIFNHHQIDPEENLQDFELPIRAMDIALSTCTFPTKVIDEELRGILLKCREHFSQKLGPQSKCFVPIDATATSEMKKGILTKNFSIAYKDLPTSFFLYCVHLLLDDSPIGKKTDPVLRKTKKSGDFQCNTKRVRQVIVNLIPSNHDLVFAIKCSLSLGLAVFFGLIYNKENGYWAGLLIALCFVTGRHPTFYLANARGQGTAMGSIYGIICCFLFERFVYIRFLPLLPWVVFCSLLRYSRMYGKAGGISAVTGALLVVGMKHSDHPSQFALARIVEATIGLLCFVTVEIIFNPCRASTMAKSELSQCLRSLQDCIDQIVIITPTEREKSSSICQALKEGQTKLKCLVDKLEEFTVEAELEPNFWFVPFNNACYRKMLESLSRMTDLLLFVAYSMETIGLLSQKDGEFWVDLCDRVNENVVIFKNKVGPTLKRLEEITRIKSPRELENVLKNKNLPCDIEKQEYPNESVFRIWSGNEDVDSITGSFLQHLEEMANKTYTNIDGEMLKGQMLSHYSCFGFCTSSLMTETIKIQSEVKELLIWENPSSQTNFEELFCKDQAQFSE</sequence>
<protein>
    <recommendedName>
        <fullName evidence="7">Integral membrane bound transporter domain-containing protein</fullName>
    </recommendedName>
</protein>
<name>A0AAN9SJ59_PSOTE</name>
<comment type="caution">
    <text evidence="8">The sequence shown here is derived from an EMBL/GenBank/DDBJ whole genome shotgun (WGS) entry which is preliminary data.</text>
</comment>
<dbReference type="AlphaFoldDB" id="A0AAN9SJ59"/>
<feature type="domain" description="Integral membrane bound transporter" evidence="7">
    <location>
        <begin position="416"/>
        <end position="542"/>
    </location>
</feature>
<dbReference type="PANTHER" id="PTHR30509">
    <property type="entry name" value="P-HYDROXYBENZOIC ACID EFFLUX PUMP SUBUNIT-RELATED"/>
    <property type="match status" value="1"/>
</dbReference>
<feature type="transmembrane region" description="Helical" evidence="6">
    <location>
        <begin position="527"/>
        <end position="548"/>
    </location>
</feature>
<dbReference type="GO" id="GO:0005886">
    <property type="term" value="C:plasma membrane"/>
    <property type="evidence" value="ECO:0007669"/>
    <property type="project" value="UniProtKB-SubCell"/>
</dbReference>